<dbReference type="PROSITE" id="PS00336">
    <property type="entry name" value="BETA_LACTAMASE_C"/>
    <property type="match status" value="1"/>
</dbReference>
<feature type="domain" description="Beta-lactamase-related" evidence="8">
    <location>
        <begin position="28"/>
        <end position="339"/>
    </location>
</feature>
<evidence type="ECO:0000256" key="7">
    <source>
        <dbReference type="SAM" id="SignalP"/>
    </source>
</evidence>
<keyword evidence="11" id="KW-1185">Reference proteome</keyword>
<dbReference type="Gene3D" id="3.40.710.10">
    <property type="entry name" value="DD-peptidase/beta-lactamase superfamily"/>
    <property type="match status" value="1"/>
</dbReference>
<dbReference type="GO" id="GO:0030288">
    <property type="term" value="C:outer membrane-bounded periplasmic space"/>
    <property type="evidence" value="ECO:0007669"/>
    <property type="project" value="InterPro"/>
</dbReference>
<evidence type="ECO:0000256" key="4">
    <source>
        <dbReference type="ARBA" id="ARBA00022801"/>
    </source>
</evidence>
<dbReference type="GO" id="GO:0046677">
    <property type="term" value="P:response to antibiotic"/>
    <property type="evidence" value="ECO:0007669"/>
    <property type="project" value="UniProtKB-UniRule"/>
</dbReference>
<keyword evidence="4 6" id="KW-0378">Hydrolase</keyword>
<dbReference type="AlphaFoldDB" id="A0A7Z0TZT2"/>
<evidence type="ECO:0000256" key="1">
    <source>
        <dbReference type="ARBA" id="ARBA00001526"/>
    </source>
</evidence>
<gene>
    <name evidence="10" type="ORF">H0E82_07235</name>
</gene>
<dbReference type="InterPro" id="IPR001466">
    <property type="entry name" value="Beta-lactam-related"/>
</dbReference>
<accession>A0A7Z0TZT2</accession>
<evidence type="ECO:0000256" key="6">
    <source>
        <dbReference type="RuleBase" id="RU361140"/>
    </source>
</evidence>
<evidence type="ECO:0000259" key="9">
    <source>
        <dbReference type="Pfam" id="PF11954"/>
    </source>
</evidence>
<evidence type="ECO:0000313" key="11">
    <source>
        <dbReference type="Proteomes" id="UP000589896"/>
    </source>
</evidence>
<dbReference type="InterPro" id="IPR001586">
    <property type="entry name" value="Beta-lactam_class-C_AS"/>
</dbReference>
<feature type="signal peptide" evidence="7">
    <location>
        <begin position="1"/>
        <end position="20"/>
    </location>
</feature>
<comment type="similarity">
    <text evidence="2 6">Belongs to the class-C beta-lactamase family.</text>
</comment>
<organism evidence="10 11">
    <name type="scientific">Luteimonas deserti</name>
    <dbReference type="NCBI Taxonomy" id="2752306"/>
    <lineage>
        <taxon>Bacteria</taxon>
        <taxon>Pseudomonadati</taxon>
        <taxon>Pseudomonadota</taxon>
        <taxon>Gammaproteobacteria</taxon>
        <taxon>Lysobacterales</taxon>
        <taxon>Lysobacteraceae</taxon>
        <taxon>Luteimonas</taxon>
    </lineage>
</organism>
<evidence type="ECO:0000256" key="3">
    <source>
        <dbReference type="ARBA" id="ARBA00012865"/>
    </source>
</evidence>
<feature type="domain" description="Peptidase S12 Pab87-related C-terminal" evidence="9">
    <location>
        <begin position="463"/>
        <end position="540"/>
    </location>
</feature>
<dbReference type="InterPro" id="IPR021860">
    <property type="entry name" value="Peptidase_S12_Pab87-rel_C"/>
</dbReference>
<dbReference type="GO" id="GO:0017001">
    <property type="term" value="P:antibiotic catabolic process"/>
    <property type="evidence" value="ECO:0007669"/>
    <property type="project" value="InterPro"/>
</dbReference>
<evidence type="ECO:0000256" key="2">
    <source>
        <dbReference type="ARBA" id="ARBA00007840"/>
    </source>
</evidence>
<evidence type="ECO:0000256" key="5">
    <source>
        <dbReference type="ARBA" id="ARBA00023251"/>
    </source>
</evidence>
<name>A0A7Z0TZT2_9GAMM</name>
<evidence type="ECO:0000259" key="8">
    <source>
        <dbReference type="Pfam" id="PF00144"/>
    </source>
</evidence>
<dbReference type="PROSITE" id="PS51257">
    <property type="entry name" value="PROKAR_LIPOPROTEIN"/>
    <property type="match status" value="1"/>
</dbReference>
<dbReference type="EMBL" id="JACCJZ010000013">
    <property type="protein sequence ID" value="NYZ62558.1"/>
    <property type="molecule type" value="Genomic_DNA"/>
</dbReference>
<comment type="caution">
    <text evidence="10">The sequence shown here is derived from an EMBL/GenBank/DDBJ whole genome shotgun (WGS) entry which is preliminary data.</text>
</comment>
<sequence>MLKTTLSLAIALCACGVACAAPLTDAALARVVDQRLAGDRTGACFAVAVIEDAHVARTYRCADGEGALRVGADTAFEIGSVSKTMTAALLAGLIAEGRASLDDPLAAYLPDTVAVPTFEGRPILLRHIVTHTSGLPALPARMQGADPADPYAALDEAALLGSLGDVSLARAPGSRFEYSNFASMLLSYAVARRAGQPFEALLDARVFSPLGMHGAYIAQRPDGVRAATGHLPNGRATAAWTFPDAMAGVGGVRATLDDMVRYVQGQLGSGPEGEASATLAALQATQVTVSEQPPMAMHWMIVPIGGRRVLMHEGGTGGFSSLVGFDVERRRGVVVLSDTALTALGGLGSLGAHLLDPAVPVGAPRREAAPPAEVLDGLVGTWRFETGLQVEIARRGNGLTLHPQGQPVFELGYDDAGDFYPREFNALLSPRRGTDGRYGFVWLQGGAALPATRVASRSASGDAATVSAAPLADYSGTYTLLPGFALTVDAADGRLRAQATGQGAFALDPVRRDVFEAPAYGIALHFTRDAAGAVTGVDLHQGGRVVSGARD</sequence>
<keyword evidence="7" id="KW-0732">Signal</keyword>
<dbReference type="Pfam" id="PF00144">
    <property type="entry name" value="Beta-lactamase"/>
    <property type="match status" value="1"/>
</dbReference>
<dbReference type="GO" id="GO:0008800">
    <property type="term" value="F:beta-lactamase activity"/>
    <property type="evidence" value="ECO:0007669"/>
    <property type="project" value="UniProtKB-UniRule"/>
</dbReference>
<dbReference type="EC" id="3.5.2.6" evidence="3 6"/>
<dbReference type="RefSeq" id="WP_180544764.1">
    <property type="nucleotide sequence ID" value="NZ_JACCJZ010000013.1"/>
</dbReference>
<proteinExistence type="inferred from homology"/>
<reference evidence="10 11" key="1">
    <citation type="submission" date="2020-07" db="EMBL/GenBank/DDBJ databases">
        <title>isolation of Luteimonas sp. SJ-16.</title>
        <authorList>
            <person name="Huang X.-X."/>
            <person name="Xu L."/>
            <person name="Sun J.-Q."/>
        </authorList>
    </citation>
    <scope>NUCLEOTIDE SEQUENCE [LARGE SCALE GENOMIC DNA]</scope>
    <source>
        <strain evidence="10 11">SJ-16</strain>
    </source>
</reference>
<protein>
    <recommendedName>
        <fullName evidence="3 6">Beta-lactamase</fullName>
        <ecNumber evidence="3 6">3.5.2.6</ecNumber>
    </recommendedName>
</protein>
<dbReference type="InterPro" id="IPR050491">
    <property type="entry name" value="AmpC-like"/>
</dbReference>
<dbReference type="InterPro" id="IPR012338">
    <property type="entry name" value="Beta-lactam/transpept-like"/>
</dbReference>
<dbReference type="PANTHER" id="PTHR46825:SF8">
    <property type="entry name" value="BETA-LACTAMASE-RELATED"/>
    <property type="match status" value="1"/>
</dbReference>
<dbReference type="Proteomes" id="UP000589896">
    <property type="component" value="Unassembled WGS sequence"/>
</dbReference>
<dbReference type="Pfam" id="PF11954">
    <property type="entry name" value="DUF3471"/>
    <property type="match status" value="1"/>
</dbReference>
<evidence type="ECO:0000313" key="10">
    <source>
        <dbReference type="EMBL" id="NYZ62558.1"/>
    </source>
</evidence>
<feature type="chain" id="PRO_5030916838" description="Beta-lactamase" evidence="7">
    <location>
        <begin position="21"/>
        <end position="551"/>
    </location>
</feature>
<dbReference type="PANTHER" id="PTHR46825">
    <property type="entry name" value="D-ALANYL-D-ALANINE-CARBOXYPEPTIDASE/ENDOPEPTIDASE AMPH"/>
    <property type="match status" value="1"/>
</dbReference>
<dbReference type="SUPFAM" id="SSF56601">
    <property type="entry name" value="beta-lactamase/transpeptidase-like"/>
    <property type="match status" value="1"/>
</dbReference>
<keyword evidence="5 6" id="KW-0046">Antibiotic resistance</keyword>
<comment type="catalytic activity">
    <reaction evidence="1 6">
        <text>a beta-lactam + H2O = a substituted beta-amino acid</text>
        <dbReference type="Rhea" id="RHEA:20401"/>
        <dbReference type="ChEBI" id="CHEBI:15377"/>
        <dbReference type="ChEBI" id="CHEBI:35627"/>
        <dbReference type="ChEBI" id="CHEBI:140347"/>
        <dbReference type="EC" id="3.5.2.6"/>
    </reaction>
</comment>